<protein>
    <submittedName>
        <fullName evidence="2">Peptidoglycan-binding protein</fullName>
    </submittedName>
</protein>
<proteinExistence type="predicted"/>
<comment type="caution">
    <text evidence="2">The sequence shown here is derived from an EMBL/GenBank/DDBJ whole genome shotgun (WGS) entry which is preliminary data.</text>
</comment>
<reference evidence="3" key="1">
    <citation type="journal article" date="2019" name="Int. J. Syst. Evol. Microbiol.">
        <title>The Global Catalogue of Microorganisms (GCM) 10K type strain sequencing project: providing services to taxonomists for standard genome sequencing and annotation.</title>
        <authorList>
            <consortium name="The Broad Institute Genomics Platform"/>
            <consortium name="The Broad Institute Genome Sequencing Center for Infectious Disease"/>
            <person name="Wu L."/>
            <person name="Ma J."/>
        </authorList>
    </citation>
    <scope>NUCLEOTIDE SEQUENCE [LARGE SCALE GENOMIC DNA]</scope>
    <source>
        <strain evidence="3">KCTC 42182</strain>
    </source>
</reference>
<organism evidence="2 3">
    <name type="scientific">Ferrovibrio xuzhouensis</name>
    <dbReference type="NCBI Taxonomy" id="1576914"/>
    <lineage>
        <taxon>Bacteria</taxon>
        <taxon>Pseudomonadati</taxon>
        <taxon>Pseudomonadota</taxon>
        <taxon>Alphaproteobacteria</taxon>
        <taxon>Rhodospirillales</taxon>
        <taxon>Rhodospirillaceae</taxon>
        <taxon>Ferrovibrio</taxon>
    </lineage>
</organism>
<evidence type="ECO:0000313" key="2">
    <source>
        <dbReference type="EMBL" id="MFC3675233.1"/>
    </source>
</evidence>
<dbReference type="EMBL" id="JBHRYJ010000001">
    <property type="protein sequence ID" value="MFC3675233.1"/>
    <property type="molecule type" value="Genomic_DNA"/>
</dbReference>
<accession>A0ABV7VDV6</accession>
<name>A0ABV7VDV6_9PROT</name>
<dbReference type="InterPro" id="IPR036366">
    <property type="entry name" value="PGBDSf"/>
</dbReference>
<dbReference type="InterPro" id="IPR002477">
    <property type="entry name" value="Peptidoglycan-bd-like"/>
</dbReference>
<keyword evidence="3" id="KW-1185">Reference proteome</keyword>
<gene>
    <name evidence="2" type="ORF">ACFOOQ_06750</name>
</gene>
<dbReference type="Gene3D" id="1.10.101.10">
    <property type="entry name" value="PGBD-like superfamily/PGBD"/>
    <property type="match status" value="1"/>
</dbReference>
<dbReference type="InterPro" id="IPR036365">
    <property type="entry name" value="PGBD-like_sf"/>
</dbReference>
<dbReference type="Pfam" id="PF01471">
    <property type="entry name" value="PG_binding_1"/>
    <property type="match status" value="1"/>
</dbReference>
<dbReference type="SUPFAM" id="SSF47090">
    <property type="entry name" value="PGBD-like"/>
    <property type="match status" value="1"/>
</dbReference>
<evidence type="ECO:0000259" key="1">
    <source>
        <dbReference type="Pfam" id="PF01471"/>
    </source>
</evidence>
<sequence length="159" mass="16265">MPVALASPLASPTPFTLPGFALPGALLRLLGPAAARPAMRPRPATHAVPGDPLQAARAAWMNGASLRDLCGETVFDLGDSVGAGCANRPGDVFRLQALLHREGDLDAFATGGPTAVWDARCDAALRSFQRACGLAADGIVLPGGATLRTLRGLYLPDAG</sequence>
<dbReference type="Proteomes" id="UP001595711">
    <property type="component" value="Unassembled WGS sequence"/>
</dbReference>
<dbReference type="RefSeq" id="WP_379723408.1">
    <property type="nucleotide sequence ID" value="NZ_JBHRYJ010000001.1"/>
</dbReference>
<evidence type="ECO:0000313" key="3">
    <source>
        <dbReference type="Proteomes" id="UP001595711"/>
    </source>
</evidence>
<feature type="domain" description="Peptidoglycan binding-like" evidence="1">
    <location>
        <begin position="90"/>
        <end position="140"/>
    </location>
</feature>